<dbReference type="SUPFAM" id="SSF52047">
    <property type="entry name" value="RNI-like"/>
    <property type="match status" value="1"/>
</dbReference>
<protein>
    <recommendedName>
        <fullName evidence="3">F-box domain-containing protein</fullName>
    </recommendedName>
</protein>
<evidence type="ECO:0000313" key="1">
    <source>
        <dbReference type="EMBL" id="KAF2258829.1"/>
    </source>
</evidence>
<reference evidence="2" key="1">
    <citation type="journal article" date="2020" name="Stud. Mycol.">
        <title>101 Dothideomycetes genomes: A test case for predicting lifestyles and emergence of pathogens.</title>
        <authorList>
            <person name="Haridas S."/>
            <person name="Albert R."/>
            <person name="Binder M."/>
            <person name="Bloem J."/>
            <person name="LaButti K."/>
            <person name="Salamov A."/>
            <person name="Andreopoulos B."/>
            <person name="Baker S."/>
            <person name="Barry K."/>
            <person name="Bills G."/>
            <person name="Bluhm B."/>
            <person name="Cannon C."/>
            <person name="Castanera R."/>
            <person name="Culley D."/>
            <person name="Daum C."/>
            <person name="Ezra D."/>
            <person name="Gonzalez J."/>
            <person name="Henrissat B."/>
            <person name="Kuo A."/>
            <person name="Liang C."/>
            <person name="Lipzen A."/>
            <person name="Lutzoni F."/>
            <person name="Magnuson J."/>
            <person name="Mondo S."/>
            <person name="Nolan M."/>
            <person name="Ohm R."/>
            <person name="Pangilinan J."/>
            <person name="Park H.-J."/>
            <person name="Ramirez L."/>
            <person name="Alfaro M."/>
            <person name="Sun H."/>
            <person name="Tritt A."/>
            <person name="Yoshinaga Y."/>
            <person name="Zwiers L.-H."/>
            <person name="Turgeon B."/>
            <person name="Goodwin S."/>
            <person name="Spatafora J."/>
            <person name="Crous P."/>
            <person name="Grigoriev I."/>
        </authorList>
    </citation>
    <scope>NUCLEOTIDE SEQUENCE [LARGE SCALE GENOMIC DNA]</scope>
    <source>
        <strain evidence="2">CBS 304.66</strain>
    </source>
</reference>
<comment type="caution">
    <text evidence="1">The sequence shown here is derived from an EMBL/GenBank/DDBJ whole genome shotgun (WGS) entry which is preliminary data.</text>
</comment>
<accession>A0A9P4K3K8</accession>
<dbReference type="AlphaFoldDB" id="A0A9P4K3K8"/>
<dbReference type="Proteomes" id="UP000800093">
    <property type="component" value="Unassembled WGS sequence"/>
</dbReference>
<dbReference type="InterPro" id="IPR032675">
    <property type="entry name" value="LRR_dom_sf"/>
</dbReference>
<organism evidence="1 2">
    <name type="scientific">Lojkania enalia</name>
    <dbReference type="NCBI Taxonomy" id="147567"/>
    <lineage>
        <taxon>Eukaryota</taxon>
        <taxon>Fungi</taxon>
        <taxon>Dikarya</taxon>
        <taxon>Ascomycota</taxon>
        <taxon>Pezizomycotina</taxon>
        <taxon>Dothideomycetes</taxon>
        <taxon>Pleosporomycetidae</taxon>
        <taxon>Pleosporales</taxon>
        <taxon>Pleosporales incertae sedis</taxon>
        <taxon>Lojkania</taxon>
    </lineage>
</organism>
<gene>
    <name evidence="1" type="ORF">CC78DRAFT_90638</name>
</gene>
<evidence type="ECO:0008006" key="3">
    <source>
        <dbReference type="Google" id="ProtNLM"/>
    </source>
</evidence>
<keyword evidence="2" id="KW-1185">Reference proteome</keyword>
<dbReference type="Gene3D" id="3.80.10.10">
    <property type="entry name" value="Ribonuclease Inhibitor"/>
    <property type="match status" value="1"/>
</dbReference>
<proteinExistence type="predicted"/>
<evidence type="ECO:0000313" key="2">
    <source>
        <dbReference type="Proteomes" id="UP000800093"/>
    </source>
</evidence>
<dbReference type="EMBL" id="ML986735">
    <property type="protein sequence ID" value="KAF2258829.1"/>
    <property type="molecule type" value="Genomic_DNA"/>
</dbReference>
<sequence length="464" mass="52850">MSPSLDGLPAELLGRIAEHLSDLGRPYLGNLRLTSREIHAKTMFQFGSTHFKLIFVDIHSRGFHRLGKICQHHQFRSHVRKLQLIADRLVHWEEGSYSLLESVDTDSSLEPVDTEHGSDSSVASVDTKYDSDSSIEHSYMEMEDDLSPEFNHTVSDFIYNGDFARYLHACIRLLPNLEHLWIEQPHIMGDLTEPEVETLRRAWSAVTKTALSIIRVHRIHLKGLGIENTVGPHCPPDISTLKPISSAPELFNLMTDLHLELYVAEDERSKSSVPALIRVLKSAKALNSLDLSFDRSTRSGQVLSAITRHVDTFPKLQKLSLSQMTLSNKVLIGFIGICKDTLQSLSLYDVILNSGNWRDVFTFLLNELPLLQLHLIALHEGTRGLSFRAIHLERPIIDKYWFLNMHPPPNEEEFDFLQSFHFVTREVTDTSATLTDGDGEDIREWLSMLADNYELVHIEPNLIY</sequence>
<name>A0A9P4K3K8_9PLEO</name>